<gene>
    <name evidence="1" type="ORF">A2898_04720</name>
</gene>
<dbReference type="Proteomes" id="UP000179164">
    <property type="component" value="Unassembled WGS sequence"/>
</dbReference>
<evidence type="ECO:0000313" key="1">
    <source>
        <dbReference type="EMBL" id="OGY82861.1"/>
    </source>
</evidence>
<sequence>MDVWIFGNPDLPEDALPLRLFNKLKKAFPHITFLFQDPLDEWDLPEKIIMIDTVKGIDAVSEFTSLEQFQAAPHVTMHDFDLGAQLAFLQKLGKLPKFVLIGVPDTLSEDRALEQVSAMLRRYVP</sequence>
<reference evidence="1 2" key="1">
    <citation type="journal article" date="2016" name="Nat. Commun.">
        <title>Thousands of microbial genomes shed light on interconnected biogeochemical processes in an aquifer system.</title>
        <authorList>
            <person name="Anantharaman K."/>
            <person name="Brown C.T."/>
            <person name="Hug L.A."/>
            <person name="Sharon I."/>
            <person name="Castelle C.J."/>
            <person name="Probst A.J."/>
            <person name="Thomas B.C."/>
            <person name="Singh A."/>
            <person name="Wilkins M.J."/>
            <person name="Karaoz U."/>
            <person name="Brodie E.L."/>
            <person name="Williams K.H."/>
            <person name="Hubbard S.S."/>
            <person name="Banfield J.F."/>
        </authorList>
    </citation>
    <scope>NUCLEOTIDE SEQUENCE [LARGE SCALE GENOMIC DNA]</scope>
</reference>
<evidence type="ECO:0008006" key="3">
    <source>
        <dbReference type="Google" id="ProtNLM"/>
    </source>
</evidence>
<organism evidence="1 2">
    <name type="scientific">Candidatus Kerfeldbacteria bacterium RIFCSPLOWO2_01_FULL_48_11</name>
    <dbReference type="NCBI Taxonomy" id="1798543"/>
    <lineage>
        <taxon>Bacteria</taxon>
        <taxon>Candidatus Kerfeldiibacteriota</taxon>
    </lineage>
</organism>
<dbReference type="Gene3D" id="3.40.50.1450">
    <property type="entry name" value="HybD-like"/>
    <property type="match status" value="1"/>
</dbReference>
<proteinExistence type="predicted"/>
<accession>A0A1G2B0Y4</accession>
<dbReference type="AlphaFoldDB" id="A0A1G2B0Y4"/>
<protein>
    <recommendedName>
        <fullName evidence="3">Hydrogenase maturation protease</fullName>
    </recommendedName>
</protein>
<evidence type="ECO:0000313" key="2">
    <source>
        <dbReference type="Proteomes" id="UP000179164"/>
    </source>
</evidence>
<dbReference type="InterPro" id="IPR023430">
    <property type="entry name" value="Pept_HybD-like_dom_sf"/>
</dbReference>
<dbReference type="SUPFAM" id="SSF53163">
    <property type="entry name" value="HybD-like"/>
    <property type="match status" value="1"/>
</dbReference>
<name>A0A1G2B0Y4_9BACT</name>
<dbReference type="STRING" id="1798543.A2898_04720"/>
<dbReference type="EMBL" id="MHKE01000017">
    <property type="protein sequence ID" value="OGY82861.1"/>
    <property type="molecule type" value="Genomic_DNA"/>
</dbReference>
<comment type="caution">
    <text evidence="1">The sequence shown here is derived from an EMBL/GenBank/DDBJ whole genome shotgun (WGS) entry which is preliminary data.</text>
</comment>